<feature type="transmembrane region" description="Helical" evidence="7">
    <location>
        <begin position="149"/>
        <end position="172"/>
    </location>
</feature>
<dbReference type="PANTHER" id="PTHR43791:SF36">
    <property type="entry name" value="TRANSPORTER, PUTATIVE (AFU_ORTHOLOGUE AFUA_6G08340)-RELATED"/>
    <property type="match status" value="1"/>
</dbReference>
<keyword evidence="5 7" id="KW-0472">Membrane</keyword>
<dbReference type="InterPro" id="IPR020846">
    <property type="entry name" value="MFS_dom"/>
</dbReference>
<keyword evidence="4 7" id="KW-1133">Transmembrane helix</keyword>
<reference evidence="10" key="1">
    <citation type="submission" date="2016-10" db="EMBL/GenBank/DDBJ databases">
        <authorList>
            <person name="Varghese N."/>
            <person name="Submissions S."/>
        </authorList>
    </citation>
    <scope>NUCLEOTIDE SEQUENCE [LARGE SCALE GENOMIC DNA]</scope>
    <source>
        <strain evidence="10">DSM 40318</strain>
    </source>
</reference>
<feature type="transmembrane region" description="Helical" evidence="7">
    <location>
        <begin position="376"/>
        <end position="402"/>
    </location>
</feature>
<feature type="transmembrane region" description="Helical" evidence="7">
    <location>
        <begin position="115"/>
        <end position="137"/>
    </location>
</feature>
<evidence type="ECO:0000313" key="10">
    <source>
        <dbReference type="Proteomes" id="UP000198609"/>
    </source>
</evidence>
<feature type="compositionally biased region" description="Polar residues" evidence="6">
    <location>
        <begin position="446"/>
        <end position="458"/>
    </location>
</feature>
<keyword evidence="2" id="KW-0813">Transport</keyword>
<accession>A0A1H4IBG1</accession>
<feature type="transmembrane region" description="Helical" evidence="7">
    <location>
        <begin position="295"/>
        <end position="313"/>
    </location>
</feature>
<evidence type="ECO:0000256" key="1">
    <source>
        <dbReference type="ARBA" id="ARBA00004651"/>
    </source>
</evidence>
<keyword evidence="10" id="KW-1185">Reference proteome</keyword>
<dbReference type="InterPro" id="IPR011701">
    <property type="entry name" value="MFS"/>
</dbReference>
<protein>
    <submittedName>
        <fullName evidence="9">MFS transporter, ACS family, tartrate transporter</fullName>
    </submittedName>
</protein>
<evidence type="ECO:0000256" key="2">
    <source>
        <dbReference type="ARBA" id="ARBA00022448"/>
    </source>
</evidence>
<evidence type="ECO:0000259" key="8">
    <source>
        <dbReference type="PROSITE" id="PS50850"/>
    </source>
</evidence>
<evidence type="ECO:0000256" key="7">
    <source>
        <dbReference type="SAM" id="Phobius"/>
    </source>
</evidence>
<dbReference type="CDD" id="cd17319">
    <property type="entry name" value="MFS_ExuT_GudP_like"/>
    <property type="match status" value="1"/>
</dbReference>
<feature type="transmembrane region" description="Helical" evidence="7">
    <location>
        <begin position="60"/>
        <end position="78"/>
    </location>
</feature>
<evidence type="ECO:0000256" key="4">
    <source>
        <dbReference type="ARBA" id="ARBA00022989"/>
    </source>
</evidence>
<comment type="subcellular location">
    <subcellularLocation>
        <location evidence="1">Cell membrane</location>
        <topology evidence="1">Multi-pass membrane protein</topology>
    </subcellularLocation>
</comment>
<dbReference type="Proteomes" id="UP000198609">
    <property type="component" value="Unassembled WGS sequence"/>
</dbReference>
<feature type="transmembrane region" description="Helical" evidence="7">
    <location>
        <begin position="325"/>
        <end position="341"/>
    </location>
</feature>
<evidence type="ECO:0000256" key="6">
    <source>
        <dbReference type="SAM" id="MobiDB-lite"/>
    </source>
</evidence>
<dbReference type="EMBL" id="FNST01000001">
    <property type="protein sequence ID" value="SEB31397.1"/>
    <property type="molecule type" value="Genomic_DNA"/>
</dbReference>
<dbReference type="AlphaFoldDB" id="A0A1H4IBG1"/>
<evidence type="ECO:0000256" key="3">
    <source>
        <dbReference type="ARBA" id="ARBA00022692"/>
    </source>
</evidence>
<gene>
    <name evidence="9" type="ORF">SAMN04490356_0430</name>
</gene>
<feature type="transmembrane region" description="Helical" evidence="7">
    <location>
        <begin position="21"/>
        <end position="40"/>
    </location>
</feature>
<feature type="transmembrane region" description="Helical" evidence="7">
    <location>
        <begin position="253"/>
        <end position="275"/>
    </location>
</feature>
<dbReference type="InterPro" id="IPR036259">
    <property type="entry name" value="MFS_trans_sf"/>
</dbReference>
<keyword evidence="3 7" id="KW-0812">Transmembrane</keyword>
<organism evidence="9 10">
    <name type="scientific">Streptomyces melanosporofaciens</name>
    <dbReference type="NCBI Taxonomy" id="67327"/>
    <lineage>
        <taxon>Bacteria</taxon>
        <taxon>Bacillati</taxon>
        <taxon>Actinomycetota</taxon>
        <taxon>Actinomycetes</taxon>
        <taxon>Kitasatosporales</taxon>
        <taxon>Streptomycetaceae</taxon>
        <taxon>Streptomyces</taxon>
        <taxon>Streptomyces violaceusniger group</taxon>
    </lineage>
</organism>
<feature type="transmembrane region" description="Helical" evidence="7">
    <location>
        <begin position="184"/>
        <end position="207"/>
    </location>
</feature>
<proteinExistence type="predicted"/>
<dbReference type="SUPFAM" id="SSF103473">
    <property type="entry name" value="MFS general substrate transporter"/>
    <property type="match status" value="1"/>
</dbReference>
<evidence type="ECO:0000313" key="9">
    <source>
        <dbReference type="EMBL" id="SEB31397.1"/>
    </source>
</evidence>
<feature type="transmembrane region" description="Helical" evidence="7">
    <location>
        <begin position="90"/>
        <end position="109"/>
    </location>
</feature>
<sequence>MNPAPPGAAGERVGRAAMRKTMWRILPFLLFAYLVCYLDRVNISFASLEMNTDVGISDSAYGIGAGVFFVAYFIFEVPSNIALTTFGPRLWIARIMITWGIIAGCMSLVRGPLSFYVLRFLMGVAEAGFFPAMILYLTQWFPREKRAQATATFFMAVPLAGLIGSPLSTWLMTVLHGVAGLRGWQAMFVIEAVPSVLGGIACLFWLVDKPAQATFLTEPERAWLVAELESETGEVSATYRHQHSILRTLLRPAVLYMALIYLGLEFGEYALGFFLPQMVQSFSDQFGTHLSLMQIGLISAIPSAVGVCCMIFWGRRSDRAQERTWHIVIPTLIGAAAIAASPFFSIFFIGMVLVSVTAAAIYSSIPVFWQLPSRYLVGTAAAVGVAVINSVGNLSGIIAPSLTGVLKDATGTYSAGYILIGVFLLFAAGGTLALHRETHRAPSGEPATSVSRASRSEV</sequence>
<dbReference type="PANTHER" id="PTHR43791">
    <property type="entry name" value="PERMEASE-RELATED"/>
    <property type="match status" value="1"/>
</dbReference>
<feature type="transmembrane region" description="Helical" evidence="7">
    <location>
        <begin position="347"/>
        <end position="369"/>
    </location>
</feature>
<evidence type="ECO:0000256" key="5">
    <source>
        <dbReference type="ARBA" id="ARBA00023136"/>
    </source>
</evidence>
<feature type="region of interest" description="Disordered" evidence="6">
    <location>
        <begin position="438"/>
        <end position="458"/>
    </location>
</feature>
<dbReference type="GO" id="GO:0005886">
    <property type="term" value="C:plasma membrane"/>
    <property type="evidence" value="ECO:0007669"/>
    <property type="project" value="UniProtKB-SubCell"/>
</dbReference>
<name>A0A1H4IBG1_STRMJ</name>
<feature type="domain" description="Major facilitator superfamily (MFS) profile" evidence="8">
    <location>
        <begin position="25"/>
        <end position="439"/>
    </location>
</feature>
<dbReference type="FunFam" id="1.20.1250.20:FF:000018">
    <property type="entry name" value="MFS transporter permease"/>
    <property type="match status" value="1"/>
</dbReference>
<dbReference type="Gene3D" id="1.20.1250.20">
    <property type="entry name" value="MFS general substrate transporter like domains"/>
    <property type="match status" value="2"/>
</dbReference>
<feature type="transmembrane region" description="Helical" evidence="7">
    <location>
        <begin position="414"/>
        <end position="434"/>
    </location>
</feature>
<dbReference type="Pfam" id="PF07690">
    <property type="entry name" value="MFS_1"/>
    <property type="match status" value="1"/>
</dbReference>
<dbReference type="GO" id="GO:0022857">
    <property type="term" value="F:transmembrane transporter activity"/>
    <property type="evidence" value="ECO:0007669"/>
    <property type="project" value="InterPro"/>
</dbReference>
<dbReference type="PROSITE" id="PS50850">
    <property type="entry name" value="MFS"/>
    <property type="match status" value="1"/>
</dbReference>